<evidence type="ECO:0000313" key="3">
    <source>
        <dbReference type="Proteomes" id="UP001374535"/>
    </source>
</evidence>
<dbReference type="EMBL" id="CP144699">
    <property type="protein sequence ID" value="WVZ19119.1"/>
    <property type="molecule type" value="Genomic_DNA"/>
</dbReference>
<gene>
    <name evidence="2" type="ORF">V8G54_006441</name>
</gene>
<proteinExistence type="predicted"/>
<dbReference type="InterPro" id="IPR039638">
    <property type="entry name" value="MED33A/B"/>
</dbReference>
<dbReference type="AlphaFoldDB" id="A0AAQ3S4J7"/>
<dbReference type="Proteomes" id="UP001374535">
    <property type="component" value="Chromosome 2"/>
</dbReference>
<reference evidence="2 3" key="1">
    <citation type="journal article" date="2023" name="Life. Sci Alliance">
        <title>Evolutionary insights into 3D genome organization and epigenetic landscape of Vigna mungo.</title>
        <authorList>
            <person name="Junaid A."/>
            <person name="Singh B."/>
            <person name="Bhatia S."/>
        </authorList>
    </citation>
    <scope>NUCLEOTIDE SEQUENCE [LARGE SCALE GENOMIC DNA]</scope>
    <source>
        <strain evidence="2">Urdbean</strain>
    </source>
</reference>
<protein>
    <submittedName>
        <fullName evidence="2">Uncharacterized protein</fullName>
    </submittedName>
</protein>
<sequence length="291" mass="31661">MVSCTPQWIQELEVGILKRMNNGLRQMDEEDLALRLLEIRGTSVMGERSILHMRPSDHDLAHIVSSAMVSSKGFFDLMRLGFGWPGETRLLWARLAGLCGGWQNESKGVRQKTICQPKHPGPRQSLDLGTISSPHSALSGSAHIRDSKSPPLSCYLPIFEPATVPTTATSFIVAGDPTPHRSHRRPFVISLSTNLGFTCAASSLRRPPRLSPSPVSPSPLATSSPATVRSSFPLFFFRGDDHPLSQHCHALGDVLPATDGGPRKLGGRMGLEEPKAGWESWRGKDCLTVSG</sequence>
<name>A0AAQ3S4J7_VIGMU</name>
<dbReference type="PANTHER" id="PTHR33739:SF7">
    <property type="entry name" value="MEDIATOR OF RNA POLYMERASE II TRANSCRIPTION SUBUNIT 33B"/>
    <property type="match status" value="1"/>
</dbReference>
<feature type="region of interest" description="Disordered" evidence="1">
    <location>
        <begin position="203"/>
        <end position="226"/>
    </location>
</feature>
<dbReference type="PANTHER" id="PTHR33739">
    <property type="entry name" value="OS07G0681500 PROTEIN"/>
    <property type="match status" value="1"/>
</dbReference>
<keyword evidence="3" id="KW-1185">Reference proteome</keyword>
<organism evidence="2 3">
    <name type="scientific">Vigna mungo</name>
    <name type="common">Black gram</name>
    <name type="synonym">Phaseolus mungo</name>
    <dbReference type="NCBI Taxonomy" id="3915"/>
    <lineage>
        <taxon>Eukaryota</taxon>
        <taxon>Viridiplantae</taxon>
        <taxon>Streptophyta</taxon>
        <taxon>Embryophyta</taxon>
        <taxon>Tracheophyta</taxon>
        <taxon>Spermatophyta</taxon>
        <taxon>Magnoliopsida</taxon>
        <taxon>eudicotyledons</taxon>
        <taxon>Gunneridae</taxon>
        <taxon>Pentapetalae</taxon>
        <taxon>rosids</taxon>
        <taxon>fabids</taxon>
        <taxon>Fabales</taxon>
        <taxon>Fabaceae</taxon>
        <taxon>Papilionoideae</taxon>
        <taxon>50 kb inversion clade</taxon>
        <taxon>NPAAA clade</taxon>
        <taxon>indigoferoid/millettioid clade</taxon>
        <taxon>Phaseoleae</taxon>
        <taxon>Vigna</taxon>
    </lineage>
</organism>
<dbReference type="GO" id="GO:2000762">
    <property type="term" value="P:regulation of phenylpropanoid metabolic process"/>
    <property type="evidence" value="ECO:0007669"/>
    <property type="project" value="InterPro"/>
</dbReference>
<accession>A0AAQ3S4J7</accession>
<evidence type="ECO:0000256" key="1">
    <source>
        <dbReference type="SAM" id="MobiDB-lite"/>
    </source>
</evidence>
<evidence type="ECO:0000313" key="2">
    <source>
        <dbReference type="EMBL" id="WVZ19119.1"/>
    </source>
</evidence>
<dbReference type="GO" id="GO:0016592">
    <property type="term" value="C:mediator complex"/>
    <property type="evidence" value="ECO:0007669"/>
    <property type="project" value="InterPro"/>
</dbReference>